<sequence>MNPWNESVLTKSVVDRGISQWATMAGDMERDVPKLTAELLRCLEATPWGNHAEGQAFQASHLGDGGPTDLINRCEKLVKDIAELGDGMRASVDNTLGAHSANAQDWAGMGRTFEA</sequence>
<evidence type="ECO:0000313" key="2">
    <source>
        <dbReference type="Proteomes" id="UP000660745"/>
    </source>
</evidence>
<dbReference type="EMBL" id="BMNK01000024">
    <property type="protein sequence ID" value="GGP17461.1"/>
    <property type="molecule type" value="Genomic_DNA"/>
</dbReference>
<dbReference type="Proteomes" id="UP000660745">
    <property type="component" value="Unassembled WGS sequence"/>
</dbReference>
<keyword evidence="2" id="KW-1185">Reference proteome</keyword>
<comment type="caution">
    <text evidence="1">The sequence shown here is derived from an EMBL/GenBank/DDBJ whole genome shotgun (WGS) entry which is preliminary data.</text>
</comment>
<evidence type="ECO:0000313" key="1">
    <source>
        <dbReference type="EMBL" id="GGP17461.1"/>
    </source>
</evidence>
<gene>
    <name evidence="1" type="ORF">GCM10012278_85840</name>
</gene>
<protein>
    <submittedName>
        <fullName evidence="1">Uncharacterized protein</fullName>
    </submittedName>
</protein>
<organism evidence="1 2">
    <name type="scientific">Nonomuraea glycinis</name>
    <dbReference type="NCBI Taxonomy" id="2047744"/>
    <lineage>
        <taxon>Bacteria</taxon>
        <taxon>Bacillati</taxon>
        <taxon>Actinomycetota</taxon>
        <taxon>Actinomycetes</taxon>
        <taxon>Streptosporangiales</taxon>
        <taxon>Streptosporangiaceae</taxon>
        <taxon>Nonomuraea</taxon>
    </lineage>
</organism>
<dbReference type="AlphaFoldDB" id="A0A918AFH5"/>
<accession>A0A918AFH5</accession>
<reference evidence="1" key="2">
    <citation type="submission" date="2020-09" db="EMBL/GenBank/DDBJ databases">
        <authorList>
            <person name="Sun Q."/>
            <person name="Zhou Y."/>
        </authorList>
    </citation>
    <scope>NUCLEOTIDE SEQUENCE</scope>
    <source>
        <strain evidence="1">CGMCC 4.7430</strain>
    </source>
</reference>
<name>A0A918AFH5_9ACTN</name>
<proteinExistence type="predicted"/>
<dbReference type="RefSeq" id="WP_189144531.1">
    <property type="nucleotide sequence ID" value="NZ_BMNK01000024.1"/>
</dbReference>
<reference evidence="1" key="1">
    <citation type="journal article" date="2014" name="Int. J. Syst. Evol. Microbiol.">
        <title>Complete genome sequence of Corynebacterium casei LMG S-19264T (=DSM 44701T), isolated from a smear-ripened cheese.</title>
        <authorList>
            <consortium name="US DOE Joint Genome Institute (JGI-PGF)"/>
            <person name="Walter F."/>
            <person name="Albersmeier A."/>
            <person name="Kalinowski J."/>
            <person name="Ruckert C."/>
        </authorList>
    </citation>
    <scope>NUCLEOTIDE SEQUENCE</scope>
    <source>
        <strain evidence="1">CGMCC 4.7430</strain>
    </source>
</reference>